<dbReference type="InParanoid" id="B4JJJ1"/>
<dbReference type="Proteomes" id="UP000001070">
    <property type="component" value="Unassembled WGS sequence"/>
</dbReference>
<accession>B4JJJ1</accession>
<keyword evidence="2" id="KW-1185">Reference proteome</keyword>
<evidence type="ECO:0000313" key="1">
    <source>
        <dbReference type="EMBL" id="EDV99743.1"/>
    </source>
</evidence>
<protein>
    <submittedName>
        <fullName evidence="1">GH12247</fullName>
    </submittedName>
</protein>
<dbReference type="HOGENOM" id="CLU_2760448_0_0_1"/>
<gene>
    <name evidence="1" type="primary">Dgri\GH12247</name>
    <name evidence="1" type="ORF">Dgri_GH12247</name>
</gene>
<dbReference type="AlphaFoldDB" id="B4JJJ1"/>
<proteinExistence type="predicted"/>
<dbReference type="EMBL" id="CH916370">
    <property type="protein sequence ID" value="EDV99743.1"/>
    <property type="molecule type" value="Genomic_DNA"/>
</dbReference>
<sequence length="70" mass="7642">MAQQLDVDVYRSKRLAAASLSMSMSELASAILLYTNAGVNQLGNTLECYRVQFGLPLGSNNLSELDYDIP</sequence>
<organism evidence="2">
    <name type="scientific">Drosophila grimshawi</name>
    <name type="common">Hawaiian fruit fly</name>
    <name type="synonym">Idiomyia grimshawi</name>
    <dbReference type="NCBI Taxonomy" id="7222"/>
    <lineage>
        <taxon>Eukaryota</taxon>
        <taxon>Metazoa</taxon>
        <taxon>Ecdysozoa</taxon>
        <taxon>Arthropoda</taxon>
        <taxon>Hexapoda</taxon>
        <taxon>Insecta</taxon>
        <taxon>Pterygota</taxon>
        <taxon>Neoptera</taxon>
        <taxon>Endopterygota</taxon>
        <taxon>Diptera</taxon>
        <taxon>Brachycera</taxon>
        <taxon>Muscomorpha</taxon>
        <taxon>Ephydroidea</taxon>
        <taxon>Drosophilidae</taxon>
        <taxon>Drosophila</taxon>
        <taxon>Hawaiian Drosophila</taxon>
    </lineage>
</organism>
<reference evidence="1 2" key="1">
    <citation type="journal article" date="2007" name="Nature">
        <title>Evolution of genes and genomes on the Drosophila phylogeny.</title>
        <authorList>
            <consortium name="Drosophila 12 Genomes Consortium"/>
            <person name="Clark A.G."/>
            <person name="Eisen M.B."/>
            <person name="Smith D.R."/>
            <person name="Bergman C.M."/>
            <person name="Oliver B."/>
            <person name="Markow T.A."/>
            <person name="Kaufman T.C."/>
            <person name="Kellis M."/>
            <person name="Gelbart W."/>
            <person name="Iyer V.N."/>
            <person name="Pollard D.A."/>
            <person name="Sackton T.B."/>
            <person name="Larracuente A.M."/>
            <person name="Singh N.D."/>
            <person name="Abad J.P."/>
            <person name="Abt D.N."/>
            <person name="Adryan B."/>
            <person name="Aguade M."/>
            <person name="Akashi H."/>
            <person name="Anderson W.W."/>
            <person name="Aquadro C.F."/>
            <person name="Ardell D.H."/>
            <person name="Arguello R."/>
            <person name="Artieri C.G."/>
            <person name="Barbash D.A."/>
            <person name="Barker D."/>
            <person name="Barsanti P."/>
            <person name="Batterham P."/>
            <person name="Batzoglou S."/>
            <person name="Begun D."/>
            <person name="Bhutkar A."/>
            <person name="Blanco E."/>
            <person name="Bosak S.A."/>
            <person name="Bradley R.K."/>
            <person name="Brand A.D."/>
            <person name="Brent M.R."/>
            <person name="Brooks A.N."/>
            <person name="Brown R.H."/>
            <person name="Butlin R.K."/>
            <person name="Caggese C."/>
            <person name="Calvi B.R."/>
            <person name="Bernardo de Carvalho A."/>
            <person name="Caspi A."/>
            <person name="Castrezana S."/>
            <person name="Celniker S.E."/>
            <person name="Chang J.L."/>
            <person name="Chapple C."/>
            <person name="Chatterji S."/>
            <person name="Chinwalla A."/>
            <person name="Civetta A."/>
            <person name="Clifton S.W."/>
            <person name="Comeron J.M."/>
            <person name="Costello J.C."/>
            <person name="Coyne J.A."/>
            <person name="Daub J."/>
            <person name="David R.G."/>
            <person name="Delcher A.L."/>
            <person name="Delehaunty K."/>
            <person name="Do C.B."/>
            <person name="Ebling H."/>
            <person name="Edwards K."/>
            <person name="Eickbush T."/>
            <person name="Evans J.D."/>
            <person name="Filipski A."/>
            <person name="Findeiss S."/>
            <person name="Freyhult E."/>
            <person name="Fulton L."/>
            <person name="Fulton R."/>
            <person name="Garcia A.C."/>
            <person name="Gardiner A."/>
            <person name="Garfield D.A."/>
            <person name="Garvin B.E."/>
            <person name="Gibson G."/>
            <person name="Gilbert D."/>
            <person name="Gnerre S."/>
            <person name="Godfrey J."/>
            <person name="Good R."/>
            <person name="Gotea V."/>
            <person name="Gravely B."/>
            <person name="Greenberg A.J."/>
            <person name="Griffiths-Jones S."/>
            <person name="Gross S."/>
            <person name="Guigo R."/>
            <person name="Gustafson E.A."/>
            <person name="Haerty W."/>
            <person name="Hahn M.W."/>
            <person name="Halligan D.L."/>
            <person name="Halpern A.L."/>
            <person name="Halter G.M."/>
            <person name="Han M.V."/>
            <person name="Heger A."/>
            <person name="Hillier L."/>
            <person name="Hinrichs A.S."/>
            <person name="Holmes I."/>
            <person name="Hoskins R.A."/>
            <person name="Hubisz M.J."/>
            <person name="Hultmark D."/>
            <person name="Huntley M.A."/>
            <person name="Jaffe D.B."/>
            <person name="Jagadeeshan S."/>
            <person name="Jeck W.R."/>
            <person name="Johnson J."/>
            <person name="Jones C.D."/>
            <person name="Jordan W.C."/>
            <person name="Karpen G.H."/>
            <person name="Kataoka E."/>
            <person name="Keightley P.D."/>
            <person name="Kheradpour P."/>
            <person name="Kirkness E.F."/>
            <person name="Koerich L.B."/>
            <person name="Kristiansen K."/>
            <person name="Kudrna D."/>
            <person name="Kulathinal R.J."/>
            <person name="Kumar S."/>
            <person name="Kwok R."/>
            <person name="Lander E."/>
            <person name="Langley C.H."/>
            <person name="Lapoint R."/>
            <person name="Lazzaro B.P."/>
            <person name="Lee S.J."/>
            <person name="Levesque L."/>
            <person name="Li R."/>
            <person name="Lin C.F."/>
            <person name="Lin M.F."/>
            <person name="Lindblad-Toh K."/>
            <person name="Llopart A."/>
            <person name="Long M."/>
            <person name="Low L."/>
            <person name="Lozovsky E."/>
            <person name="Lu J."/>
            <person name="Luo M."/>
            <person name="Machado C.A."/>
            <person name="Makalowski W."/>
            <person name="Marzo M."/>
            <person name="Matsuda M."/>
            <person name="Matzkin L."/>
            <person name="McAllister B."/>
            <person name="McBride C.S."/>
            <person name="McKernan B."/>
            <person name="McKernan K."/>
            <person name="Mendez-Lago M."/>
            <person name="Minx P."/>
            <person name="Mollenhauer M.U."/>
            <person name="Montooth K."/>
            <person name="Mount S.M."/>
            <person name="Mu X."/>
            <person name="Myers E."/>
            <person name="Negre B."/>
            <person name="Newfeld S."/>
            <person name="Nielsen R."/>
            <person name="Noor M.A."/>
            <person name="O'Grady P."/>
            <person name="Pachter L."/>
            <person name="Papaceit M."/>
            <person name="Parisi M.J."/>
            <person name="Parisi M."/>
            <person name="Parts L."/>
            <person name="Pedersen J.S."/>
            <person name="Pesole G."/>
            <person name="Phillippy A.M."/>
            <person name="Ponting C.P."/>
            <person name="Pop M."/>
            <person name="Porcelli D."/>
            <person name="Powell J.R."/>
            <person name="Prohaska S."/>
            <person name="Pruitt K."/>
            <person name="Puig M."/>
            <person name="Quesneville H."/>
            <person name="Ram K.R."/>
            <person name="Rand D."/>
            <person name="Rasmussen M.D."/>
            <person name="Reed L.K."/>
            <person name="Reenan R."/>
            <person name="Reily A."/>
            <person name="Remington K.A."/>
            <person name="Rieger T.T."/>
            <person name="Ritchie M.G."/>
            <person name="Robin C."/>
            <person name="Rogers Y.H."/>
            <person name="Rohde C."/>
            <person name="Rozas J."/>
            <person name="Rubenfield M.J."/>
            <person name="Ruiz A."/>
            <person name="Russo S."/>
            <person name="Salzberg S.L."/>
            <person name="Sanchez-Gracia A."/>
            <person name="Saranga D.J."/>
            <person name="Sato H."/>
            <person name="Schaeffer S.W."/>
            <person name="Schatz M.C."/>
            <person name="Schlenke T."/>
            <person name="Schwartz R."/>
            <person name="Segarra C."/>
            <person name="Singh R.S."/>
            <person name="Sirot L."/>
            <person name="Sirota M."/>
            <person name="Sisneros N.B."/>
            <person name="Smith C.D."/>
            <person name="Smith T.F."/>
            <person name="Spieth J."/>
            <person name="Stage D.E."/>
            <person name="Stark A."/>
            <person name="Stephan W."/>
            <person name="Strausberg R.L."/>
            <person name="Strempel S."/>
            <person name="Sturgill D."/>
            <person name="Sutton G."/>
            <person name="Sutton G.G."/>
            <person name="Tao W."/>
            <person name="Teichmann S."/>
            <person name="Tobari Y.N."/>
            <person name="Tomimura Y."/>
            <person name="Tsolas J.M."/>
            <person name="Valente V.L."/>
            <person name="Venter E."/>
            <person name="Venter J.C."/>
            <person name="Vicario S."/>
            <person name="Vieira F.G."/>
            <person name="Vilella A.J."/>
            <person name="Villasante A."/>
            <person name="Walenz B."/>
            <person name="Wang J."/>
            <person name="Wasserman M."/>
            <person name="Watts T."/>
            <person name="Wilson D."/>
            <person name="Wilson R.K."/>
            <person name="Wing R.A."/>
            <person name="Wolfner M.F."/>
            <person name="Wong A."/>
            <person name="Wong G.K."/>
            <person name="Wu C.I."/>
            <person name="Wu G."/>
            <person name="Yamamoto D."/>
            <person name="Yang H.P."/>
            <person name="Yang S.P."/>
            <person name="Yorke J.A."/>
            <person name="Yoshida K."/>
            <person name="Zdobnov E."/>
            <person name="Zhang P."/>
            <person name="Zhang Y."/>
            <person name="Zimin A.V."/>
            <person name="Baldwin J."/>
            <person name="Abdouelleil A."/>
            <person name="Abdulkadir J."/>
            <person name="Abebe A."/>
            <person name="Abera B."/>
            <person name="Abreu J."/>
            <person name="Acer S.C."/>
            <person name="Aftuck L."/>
            <person name="Alexander A."/>
            <person name="An P."/>
            <person name="Anderson E."/>
            <person name="Anderson S."/>
            <person name="Arachi H."/>
            <person name="Azer M."/>
            <person name="Bachantsang P."/>
            <person name="Barry A."/>
            <person name="Bayul T."/>
            <person name="Berlin A."/>
            <person name="Bessette D."/>
            <person name="Bloom T."/>
            <person name="Blye J."/>
            <person name="Boguslavskiy L."/>
            <person name="Bonnet C."/>
            <person name="Boukhgalter B."/>
            <person name="Bourzgui I."/>
            <person name="Brown A."/>
            <person name="Cahill P."/>
            <person name="Channer S."/>
            <person name="Cheshatsang Y."/>
            <person name="Chuda L."/>
            <person name="Citroen M."/>
            <person name="Collymore A."/>
            <person name="Cooke P."/>
            <person name="Costello M."/>
            <person name="D'Aco K."/>
            <person name="Daza R."/>
            <person name="De Haan G."/>
            <person name="DeGray S."/>
            <person name="DeMaso C."/>
            <person name="Dhargay N."/>
            <person name="Dooley K."/>
            <person name="Dooley E."/>
            <person name="Doricent M."/>
            <person name="Dorje P."/>
            <person name="Dorjee K."/>
            <person name="Dupes A."/>
            <person name="Elong R."/>
            <person name="Falk J."/>
            <person name="Farina A."/>
            <person name="Faro S."/>
            <person name="Ferguson D."/>
            <person name="Fisher S."/>
            <person name="Foley C.D."/>
            <person name="Franke A."/>
            <person name="Friedrich D."/>
            <person name="Gadbois L."/>
            <person name="Gearin G."/>
            <person name="Gearin C.R."/>
            <person name="Giannoukos G."/>
            <person name="Goode T."/>
            <person name="Graham J."/>
            <person name="Grandbois E."/>
            <person name="Grewal S."/>
            <person name="Gyaltsen K."/>
            <person name="Hafez N."/>
            <person name="Hagos B."/>
            <person name="Hall J."/>
            <person name="Henson C."/>
            <person name="Hollinger A."/>
            <person name="Honan T."/>
            <person name="Huard M.D."/>
            <person name="Hughes L."/>
            <person name="Hurhula B."/>
            <person name="Husby M.E."/>
            <person name="Kamat A."/>
            <person name="Kanga B."/>
            <person name="Kashin S."/>
            <person name="Khazanovich D."/>
            <person name="Kisner P."/>
            <person name="Lance K."/>
            <person name="Lara M."/>
            <person name="Lee W."/>
            <person name="Lennon N."/>
            <person name="Letendre F."/>
            <person name="LeVine R."/>
            <person name="Lipovsky A."/>
            <person name="Liu X."/>
            <person name="Liu J."/>
            <person name="Liu S."/>
            <person name="Lokyitsang T."/>
            <person name="Lokyitsang Y."/>
            <person name="Lubonja R."/>
            <person name="Lui A."/>
            <person name="MacDonald P."/>
            <person name="Magnisalis V."/>
            <person name="Maru K."/>
            <person name="Matthews C."/>
            <person name="McCusker W."/>
            <person name="McDonough S."/>
            <person name="Mehta T."/>
            <person name="Meldrim J."/>
            <person name="Meneus L."/>
            <person name="Mihai O."/>
            <person name="Mihalev A."/>
            <person name="Mihova T."/>
            <person name="Mittelman R."/>
            <person name="Mlenga V."/>
            <person name="Montmayeur A."/>
            <person name="Mulrain L."/>
            <person name="Navidi A."/>
            <person name="Naylor J."/>
            <person name="Negash T."/>
            <person name="Nguyen T."/>
            <person name="Nguyen N."/>
            <person name="Nicol R."/>
            <person name="Norbu C."/>
            <person name="Norbu N."/>
            <person name="Novod N."/>
            <person name="O'Neill B."/>
            <person name="Osman S."/>
            <person name="Markiewicz E."/>
            <person name="Oyono O.L."/>
            <person name="Patti C."/>
            <person name="Phunkhang P."/>
            <person name="Pierre F."/>
            <person name="Priest M."/>
            <person name="Raghuraman S."/>
            <person name="Rege F."/>
            <person name="Reyes R."/>
            <person name="Rise C."/>
            <person name="Rogov P."/>
            <person name="Ross K."/>
            <person name="Ryan E."/>
            <person name="Settipalli S."/>
            <person name="Shea T."/>
            <person name="Sherpa N."/>
            <person name="Shi L."/>
            <person name="Shih D."/>
            <person name="Sparrow T."/>
            <person name="Spaulding J."/>
            <person name="Stalker J."/>
            <person name="Stange-Thomann N."/>
            <person name="Stavropoulos S."/>
            <person name="Stone C."/>
            <person name="Strader C."/>
            <person name="Tesfaye S."/>
            <person name="Thomson T."/>
            <person name="Thoulutsang Y."/>
            <person name="Thoulutsang D."/>
            <person name="Topham K."/>
            <person name="Topping I."/>
            <person name="Tsamla T."/>
            <person name="Vassiliev H."/>
            <person name="Vo A."/>
            <person name="Wangchuk T."/>
            <person name="Wangdi T."/>
            <person name="Weiand M."/>
            <person name="Wilkinson J."/>
            <person name="Wilson A."/>
            <person name="Yadav S."/>
            <person name="Young G."/>
            <person name="Yu Q."/>
            <person name="Zembek L."/>
            <person name="Zhong D."/>
            <person name="Zimmer A."/>
            <person name="Zwirko Z."/>
            <person name="Jaffe D.B."/>
            <person name="Alvarez P."/>
            <person name="Brockman W."/>
            <person name="Butler J."/>
            <person name="Chin C."/>
            <person name="Gnerre S."/>
            <person name="Grabherr M."/>
            <person name="Kleber M."/>
            <person name="Mauceli E."/>
            <person name="MacCallum I."/>
        </authorList>
    </citation>
    <scope>NUCLEOTIDE SEQUENCE [LARGE SCALE GENOMIC DNA]</scope>
    <source>
        <strain evidence="2">Tucson 15287-2541.00</strain>
    </source>
</reference>
<evidence type="ECO:0000313" key="2">
    <source>
        <dbReference type="Proteomes" id="UP000001070"/>
    </source>
</evidence>
<name>B4JJJ1_DROGR</name>